<gene>
    <name evidence="1" type="ORF">SAMN04488062_104129</name>
</gene>
<dbReference type="OrthoDB" id="893570at2"/>
<keyword evidence="2" id="KW-1185">Reference proteome</keyword>
<dbReference type="InterPro" id="IPR034660">
    <property type="entry name" value="DinB/YfiT-like"/>
</dbReference>
<name>A0A1G7ZN29_9FLAO</name>
<dbReference type="AlphaFoldDB" id="A0A1G7ZN29"/>
<dbReference type="EMBL" id="FNDB01000004">
    <property type="protein sequence ID" value="SDH10074.1"/>
    <property type="molecule type" value="Genomic_DNA"/>
</dbReference>
<protein>
    <recommendedName>
        <fullName evidence="3">DinB superfamily protein</fullName>
    </recommendedName>
</protein>
<evidence type="ECO:0008006" key="3">
    <source>
        <dbReference type="Google" id="ProtNLM"/>
    </source>
</evidence>
<dbReference type="InterPro" id="IPR011466">
    <property type="entry name" value="DUF1572"/>
</dbReference>
<dbReference type="SUPFAM" id="SSF109854">
    <property type="entry name" value="DinB/YfiT-like putative metalloenzymes"/>
    <property type="match status" value="1"/>
</dbReference>
<sequence>MLTDILKVLFNNHFNKLKIEIELYKNESTISKTQKGIANSGGNLCLHLIGNLNTYISAALGKTNYSRNRALEFSLKDIPRSILLTKIEETRVAIENTLDSLSQQDLKMEFPLLVFEEKTTTESMLIHLTTHLAYHLGQINYHRRLVEA</sequence>
<organism evidence="1 2">
    <name type="scientific">Flavobacterium omnivorum</name>
    <dbReference type="NCBI Taxonomy" id="178355"/>
    <lineage>
        <taxon>Bacteria</taxon>
        <taxon>Pseudomonadati</taxon>
        <taxon>Bacteroidota</taxon>
        <taxon>Flavobacteriia</taxon>
        <taxon>Flavobacteriales</taxon>
        <taxon>Flavobacteriaceae</taxon>
        <taxon>Flavobacterium</taxon>
    </lineage>
</organism>
<dbReference type="Gene3D" id="1.20.120.450">
    <property type="entry name" value="dinb family like domain"/>
    <property type="match status" value="1"/>
</dbReference>
<proteinExistence type="predicted"/>
<dbReference type="Pfam" id="PF07609">
    <property type="entry name" value="DUF1572"/>
    <property type="match status" value="1"/>
</dbReference>
<evidence type="ECO:0000313" key="1">
    <source>
        <dbReference type="EMBL" id="SDH10074.1"/>
    </source>
</evidence>
<dbReference type="STRING" id="178355.SAMN04488062_104129"/>
<accession>A0A1G7ZN29</accession>
<dbReference type="Proteomes" id="UP000199274">
    <property type="component" value="Unassembled WGS sequence"/>
</dbReference>
<reference evidence="2" key="1">
    <citation type="submission" date="2016-10" db="EMBL/GenBank/DDBJ databases">
        <authorList>
            <person name="Varghese N."/>
            <person name="Submissions S."/>
        </authorList>
    </citation>
    <scope>NUCLEOTIDE SEQUENCE [LARGE SCALE GENOMIC DNA]</scope>
    <source>
        <strain evidence="2">CGMCC 1.2747</strain>
    </source>
</reference>
<dbReference type="RefSeq" id="WP_091256418.1">
    <property type="nucleotide sequence ID" value="NZ_FNDB01000004.1"/>
</dbReference>
<evidence type="ECO:0000313" key="2">
    <source>
        <dbReference type="Proteomes" id="UP000199274"/>
    </source>
</evidence>